<dbReference type="PRINTS" id="PR00821">
    <property type="entry name" value="TAGLIPASE"/>
</dbReference>
<dbReference type="KEGG" id="soy:115891834"/>
<evidence type="ECO:0000256" key="3">
    <source>
        <dbReference type="ARBA" id="ARBA00022525"/>
    </source>
</evidence>
<dbReference type="OrthoDB" id="199913at2759"/>
<dbReference type="Gene3D" id="3.40.50.1820">
    <property type="entry name" value="alpha/beta hydrolase"/>
    <property type="match status" value="1"/>
</dbReference>
<protein>
    <submittedName>
        <fullName evidence="9 10">Mucin-16-like isoform X1</fullName>
    </submittedName>
</protein>
<comment type="subcellular location">
    <subcellularLocation>
        <location evidence="1">Secreted</location>
    </subcellularLocation>
</comment>
<feature type="domain" description="Lipase" evidence="7">
    <location>
        <begin position="71"/>
        <end position="403"/>
    </location>
</feature>
<dbReference type="CDD" id="cd00707">
    <property type="entry name" value="Pancreat_lipase_like"/>
    <property type="match status" value="1"/>
</dbReference>
<dbReference type="GeneID" id="115891834"/>
<evidence type="ECO:0000313" key="8">
    <source>
        <dbReference type="Proteomes" id="UP000504635"/>
    </source>
</evidence>
<accession>A0A6J2YVX3</accession>
<dbReference type="GO" id="GO:0016042">
    <property type="term" value="P:lipid catabolic process"/>
    <property type="evidence" value="ECO:0007669"/>
    <property type="project" value="TreeGrafter"/>
</dbReference>
<dbReference type="RefSeq" id="XP_030768275.1">
    <property type="nucleotide sequence ID" value="XM_030912415.1"/>
</dbReference>
<proteinExistence type="inferred from homology"/>
<feature type="compositionally biased region" description="Basic and acidic residues" evidence="5">
    <location>
        <begin position="653"/>
        <end position="665"/>
    </location>
</feature>
<feature type="compositionally biased region" description="Basic and acidic residues" evidence="5">
    <location>
        <begin position="571"/>
        <end position="600"/>
    </location>
</feature>
<feature type="signal peptide" evidence="6">
    <location>
        <begin position="1"/>
        <end position="22"/>
    </location>
</feature>
<feature type="compositionally biased region" description="Polar residues" evidence="5">
    <location>
        <begin position="674"/>
        <end position="685"/>
    </location>
</feature>
<keyword evidence="3" id="KW-0964">Secreted</keyword>
<dbReference type="InterPro" id="IPR000734">
    <property type="entry name" value="TAG_lipase"/>
</dbReference>
<comment type="similarity">
    <text evidence="2 4">Belongs to the AB hydrolase superfamily. Lipase family.</text>
</comment>
<evidence type="ECO:0000313" key="10">
    <source>
        <dbReference type="RefSeq" id="XP_030768274.1"/>
    </source>
</evidence>
<dbReference type="Pfam" id="PF00151">
    <property type="entry name" value="Lipase"/>
    <property type="match status" value="1"/>
</dbReference>
<feature type="compositionally biased region" description="Basic and acidic residues" evidence="5">
    <location>
        <begin position="719"/>
        <end position="731"/>
    </location>
</feature>
<feature type="compositionally biased region" description="Low complexity" evidence="5">
    <location>
        <begin position="1048"/>
        <end position="1080"/>
    </location>
</feature>
<feature type="compositionally biased region" description="Low complexity" evidence="5">
    <location>
        <begin position="1354"/>
        <end position="1384"/>
    </location>
</feature>
<evidence type="ECO:0000256" key="5">
    <source>
        <dbReference type="SAM" id="MobiDB-lite"/>
    </source>
</evidence>
<sequence length="1644" mass="181505">MTFRLYVNTSIWIIALVSLVRSIPWADPALEALDELNDVEVYRAVVKSMDDWQRKRDQKKATNRTKREEPSVCYEELGCFEASGPFGYLDMLPSKPEEISTKFLMYPARTRRRRSGSAPAEIPFDKITEAFEWAKSGFNKSLPTKVLIHGFGSDCGYIWAYEIRSALMAVEEVNTICVDWSNGASLPNYVKASANTRLVGKQLSLLLRGMVDKNGLSLRDTHLIGFSLGAHIAGFAGADLGNLSRITGLDPAGPLFESQDTRARLDHTDAAFVDVIHSNGENLILGGLGSSQPMGHVDFYPNGGRMQKGCSHLFVGAVTDIIWSSAVEGRSLCNHRRAYKFFIDSVSPRCHFPAFPCDSYDDFIAGKCFPCSDERKCGNMGYYADRSKGRGQLYLITRDEEPFCAHQYLVKIESTPSPVPVKSYGKIQITLIGDSFLNETFMMTRKEDEEMKLGESISRILVPHPILSQPTRIEILYTAYSGWLSSGLTQWKVDRVTLMDSFGKMSSICKKSVILESGTPVILPLYPGSCDPDSEAEDRMQEAENKYPGYGIRSDNKEDLGFVPTQVVKIGLKDPGESEKDSSGEDDKDIVKEKPWKTENENSLQDNEAESSRAFNTRIIKTDKLNKQHSTNNALVREIVEPVLKPQSTKNARSHDPDRQNKPEITEPILGPTTAKSSAGSTSESGKLASDRNDESTKRSQYESSDWDHVDENGYQGKNRQEESKSLKDFESPQFRPESVPNVNPLDSIVSTVQLLPQRLARMFEQAEKYARENILPLVSTYTPRFITDFIGSPRNNPRYIPVHYDEDEVQELAQSKHIDVKSDNPNEARVLNLPTLQPIQPQMTSTESYSHIQRITKKKADKEYIFPRDESLESLETTTTSESLLLTSTTPKQTNMYTFNRANSTFSIEIESPKTKKKRQDDSKSLQNIEVEHSDEPPRVPQGGNFRPLENFVTAIQGLPEGFARVLTRAQDYTRRRILPMVESYGARRLGELIWIRQRPNVTMNIHRERNNSTDIQEDNVHLNLFVGTGPSLSTVKPDEVVTSERSTTSSTTTKSTTTTTTTPSTTVTSTTKQPTQPVALNPSHIPTVPSTTSLFMTSTPRARFPLFNIWSMRPVSHTVTSPTTQRVSDSLPTTSQTLSSSINSLVELSSTKSPDLASDLPVTTQEALEITPMVDILTSTSSTVPMVHTTLEVSENISLSTSISPPVTLEDTSTNLSSIPITSTTLKPDSSNISTSSPVIIQEIPQISTFLNTIPSNISNSTVTTEELTSVTTINTTSLISTSSTTLKTVSSSNISNSTSTPVTTQESSSDTSSTSTTSSPVSSTVSVPTKSTLETSSTIPDTTHKIPTLPTVTTQKSSSVTSSTSTTSSPLSSTVSVPTKSTLETSSLIPVTTQKVPTLPTVTTQESSSVISTTLSPILSTVSIATKSTSETSSVIPVTTQKLPVFEYTTTKTLNSPDLYTTSKTLSSKALDISTTPDSNNKQSIPNLMTILPMDRTKILNTPLVKYVASSKSESPNKEKNYIQRIPKRGEKAEYSLPVPFTIIINPKDLTTTTSTTTSTTTTTTIKPTTQTKKPSSKKPFVSYVQKIPKKGEKSKSFFYKAVTNHPLIRNTKNEDVSVKMMDKFGSEVVYRLTSDGRFEV</sequence>
<feature type="region of interest" description="Disordered" evidence="5">
    <location>
        <begin position="1037"/>
        <end position="1086"/>
    </location>
</feature>
<evidence type="ECO:0000259" key="7">
    <source>
        <dbReference type="Pfam" id="PF00151"/>
    </source>
</evidence>
<name>A0A6J2YVX3_SITOR</name>
<feature type="region of interest" description="Disordered" evidence="5">
    <location>
        <begin position="1292"/>
        <end position="1384"/>
    </location>
</feature>
<dbReference type="FunFam" id="3.40.50.1820:FF:000288">
    <property type="entry name" value="Pancreatic triacylglycerol lipase"/>
    <property type="match status" value="1"/>
</dbReference>
<dbReference type="InterPro" id="IPR033906">
    <property type="entry name" value="Lipase_N"/>
</dbReference>
<feature type="region of interest" description="Disordered" evidence="5">
    <location>
        <begin position="570"/>
        <end position="611"/>
    </location>
</feature>
<dbReference type="Proteomes" id="UP000504635">
    <property type="component" value="Unplaced"/>
</dbReference>
<dbReference type="RefSeq" id="XP_030768274.1">
    <property type="nucleotide sequence ID" value="XM_030912414.1"/>
</dbReference>
<reference evidence="9 10" key="1">
    <citation type="submission" date="2025-04" db="UniProtKB">
        <authorList>
            <consortium name="RefSeq"/>
        </authorList>
    </citation>
    <scope>IDENTIFICATION</scope>
    <source>
        <tissue evidence="9 10">Gonads</tissue>
    </source>
</reference>
<feature type="compositionally biased region" description="Basic and acidic residues" evidence="5">
    <location>
        <begin position="912"/>
        <end position="939"/>
    </location>
</feature>
<dbReference type="RefSeq" id="XP_030768273.1">
    <property type="nucleotide sequence ID" value="XM_030912413.1"/>
</dbReference>
<feature type="region of interest" description="Disordered" evidence="5">
    <location>
        <begin position="623"/>
        <end position="744"/>
    </location>
</feature>
<dbReference type="PANTHER" id="PTHR11610:SF186">
    <property type="entry name" value="FI22312P1"/>
    <property type="match status" value="1"/>
</dbReference>
<gene>
    <name evidence="9 10 11" type="primary">LOC115891834</name>
</gene>
<feature type="chain" id="PRO_5044642961" evidence="6">
    <location>
        <begin position="23"/>
        <end position="1644"/>
    </location>
</feature>
<dbReference type="InterPro" id="IPR013818">
    <property type="entry name" value="Lipase"/>
</dbReference>
<evidence type="ECO:0000256" key="4">
    <source>
        <dbReference type="RuleBase" id="RU004262"/>
    </source>
</evidence>
<dbReference type="SUPFAM" id="SSF53474">
    <property type="entry name" value="alpha/beta-Hydrolases"/>
    <property type="match status" value="1"/>
</dbReference>
<evidence type="ECO:0000256" key="6">
    <source>
        <dbReference type="SAM" id="SignalP"/>
    </source>
</evidence>
<feature type="region of interest" description="Disordered" evidence="5">
    <location>
        <begin position="1557"/>
        <end position="1581"/>
    </location>
</feature>
<dbReference type="GO" id="GO:0005615">
    <property type="term" value="C:extracellular space"/>
    <property type="evidence" value="ECO:0007669"/>
    <property type="project" value="TreeGrafter"/>
</dbReference>
<dbReference type="PANTHER" id="PTHR11610">
    <property type="entry name" value="LIPASE"/>
    <property type="match status" value="1"/>
</dbReference>
<evidence type="ECO:0000256" key="1">
    <source>
        <dbReference type="ARBA" id="ARBA00004613"/>
    </source>
</evidence>
<evidence type="ECO:0000313" key="9">
    <source>
        <dbReference type="RefSeq" id="XP_030768273.1"/>
    </source>
</evidence>
<feature type="region of interest" description="Disordered" evidence="5">
    <location>
        <begin position="912"/>
        <end position="946"/>
    </location>
</feature>
<feature type="compositionally biased region" description="Low complexity" evidence="5">
    <location>
        <begin position="1292"/>
        <end position="1335"/>
    </location>
</feature>
<dbReference type="GO" id="GO:0016298">
    <property type="term" value="F:lipase activity"/>
    <property type="evidence" value="ECO:0007669"/>
    <property type="project" value="InterPro"/>
</dbReference>
<evidence type="ECO:0000256" key="2">
    <source>
        <dbReference type="ARBA" id="ARBA00010701"/>
    </source>
</evidence>
<keyword evidence="8" id="KW-1185">Reference proteome</keyword>
<evidence type="ECO:0000313" key="11">
    <source>
        <dbReference type="RefSeq" id="XP_030768275.1"/>
    </source>
</evidence>
<keyword evidence="6" id="KW-0732">Signal</keyword>
<feature type="compositionally biased region" description="Basic and acidic residues" evidence="5">
    <location>
        <begin position="689"/>
        <end position="712"/>
    </location>
</feature>
<dbReference type="InterPro" id="IPR029058">
    <property type="entry name" value="AB_hydrolase_fold"/>
</dbReference>
<organism evidence="8 9">
    <name type="scientific">Sitophilus oryzae</name>
    <name type="common">Rice weevil</name>
    <name type="synonym">Curculio oryzae</name>
    <dbReference type="NCBI Taxonomy" id="7048"/>
    <lineage>
        <taxon>Eukaryota</taxon>
        <taxon>Metazoa</taxon>
        <taxon>Ecdysozoa</taxon>
        <taxon>Arthropoda</taxon>
        <taxon>Hexapoda</taxon>
        <taxon>Insecta</taxon>
        <taxon>Pterygota</taxon>
        <taxon>Neoptera</taxon>
        <taxon>Endopterygota</taxon>
        <taxon>Coleoptera</taxon>
        <taxon>Polyphaga</taxon>
        <taxon>Cucujiformia</taxon>
        <taxon>Curculionidae</taxon>
        <taxon>Dryophthorinae</taxon>
        <taxon>Sitophilus</taxon>
    </lineage>
</organism>